<dbReference type="EMBL" id="MHTI01000001">
    <property type="protein sequence ID" value="OHA60789.1"/>
    <property type="molecule type" value="Genomic_DNA"/>
</dbReference>
<dbReference type="Proteomes" id="UP000178481">
    <property type="component" value="Unassembled WGS sequence"/>
</dbReference>
<protein>
    <recommendedName>
        <fullName evidence="3">Maf-like protein</fullName>
    </recommendedName>
</protein>
<name>A0A1G2QL22_9BACT</name>
<reference evidence="1 2" key="1">
    <citation type="journal article" date="2016" name="Nat. Commun.">
        <title>Thousands of microbial genomes shed light on interconnected biogeochemical processes in an aquifer system.</title>
        <authorList>
            <person name="Anantharaman K."/>
            <person name="Brown C.T."/>
            <person name="Hug L.A."/>
            <person name="Sharon I."/>
            <person name="Castelle C.J."/>
            <person name="Probst A.J."/>
            <person name="Thomas B.C."/>
            <person name="Singh A."/>
            <person name="Wilkins M.J."/>
            <person name="Karaoz U."/>
            <person name="Brodie E.L."/>
            <person name="Williams K.H."/>
            <person name="Hubbard S.S."/>
            <person name="Banfield J.F."/>
        </authorList>
    </citation>
    <scope>NUCLEOTIDE SEQUENCE [LARGE SCALE GENOMIC DNA]</scope>
</reference>
<evidence type="ECO:0000313" key="2">
    <source>
        <dbReference type="Proteomes" id="UP000178481"/>
    </source>
</evidence>
<organism evidence="1 2">
    <name type="scientific">Candidatus Vogelbacteria bacterium RIFOXYD1_FULL_42_15</name>
    <dbReference type="NCBI Taxonomy" id="1802437"/>
    <lineage>
        <taxon>Bacteria</taxon>
        <taxon>Candidatus Vogeliibacteriota</taxon>
    </lineage>
</organism>
<dbReference type="AlphaFoldDB" id="A0A1G2QL22"/>
<comment type="caution">
    <text evidence="1">The sequence shown here is derived from an EMBL/GenBank/DDBJ whole genome shotgun (WGS) entry which is preliminary data.</text>
</comment>
<accession>A0A1G2QL22</accession>
<evidence type="ECO:0000313" key="1">
    <source>
        <dbReference type="EMBL" id="OHA60789.1"/>
    </source>
</evidence>
<proteinExistence type="predicted"/>
<sequence length="137" mass="15485">MKIIICGSMTASKEMVQAKKELEKFGHEIILPEFTEEYAGMETLDKIHLESAKNKVEYDLIRGYFEKIKNGDAVLVANIERKGIAGYIGGNSFLEIGFAFVLNKPIYLLHNIPDLGYRDEIEAMKPIILNGDFSKIK</sequence>
<evidence type="ECO:0008006" key="3">
    <source>
        <dbReference type="Google" id="ProtNLM"/>
    </source>
</evidence>
<gene>
    <name evidence="1" type="ORF">A2607_01470</name>
</gene>